<reference evidence="10" key="1">
    <citation type="journal article" date="2023" name="Comput. Struct. Biotechnol. J.">
        <title>Discovery of a novel marine Bacteroidetes with a rich repertoire of carbohydrate-active enzymes.</title>
        <authorList>
            <person name="Chen B."/>
            <person name="Liu G."/>
            <person name="Chen Q."/>
            <person name="Wang H."/>
            <person name="Liu L."/>
            <person name="Tang K."/>
        </authorList>
    </citation>
    <scope>NUCLEOTIDE SEQUENCE</scope>
    <source>
        <strain evidence="10">TK19036</strain>
    </source>
</reference>
<dbReference type="EC" id="2.4.-.-" evidence="10"/>
<comment type="subcellular location">
    <subcellularLocation>
        <location evidence="1">Cell membrane</location>
        <topology evidence="1">Multi-pass membrane protein</topology>
    </subcellularLocation>
</comment>
<keyword evidence="7 8" id="KW-0472">Membrane</keyword>
<dbReference type="GO" id="GO:0005886">
    <property type="term" value="C:plasma membrane"/>
    <property type="evidence" value="ECO:0007669"/>
    <property type="project" value="UniProtKB-SubCell"/>
</dbReference>
<keyword evidence="6 8" id="KW-1133">Transmembrane helix</keyword>
<feature type="domain" description="Glycosyltransferase RgtA/B/C/D-like" evidence="9">
    <location>
        <begin position="51"/>
        <end position="210"/>
    </location>
</feature>
<feature type="transmembrane region" description="Helical" evidence="8">
    <location>
        <begin position="9"/>
        <end position="28"/>
    </location>
</feature>
<keyword evidence="2" id="KW-1003">Cell membrane</keyword>
<dbReference type="Pfam" id="PF13231">
    <property type="entry name" value="PMT_2"/>
    <property type="match status" value="1"/>
</dbReference>
<feature type="transmembrane region" description="Helical" evidence="8">
    <location>
        <begin position="243"/>
        <end position="262"/>
    </location>
</feature>
<evidence type="ECO:0000256" key="7">
    <source>
        <dbReference type="ARBA" id="ARBA00023136"/>
    </source>
</evidence>
<feature type="transmembrane region" description="Helical" evidence="8">
    <location>
        <begin position="193"/>
        <end position="212"/>
    </location>
</feature>
<evidence type="ECO:0000256" key="8">
    <source>
        <dbReference type="SAM" id="Phobius"/>
    </source>
</evidence>
<keyword evidence="5 8" id="KW-0812">Transmembrane</keyword>
<evidence type="ECO:0000256" key="5">
    <source>
        <dbReference type="ARBA" id="ARBA00022692"/>
    </source>
</evidence>
<evidence type="ECO:0000313" key="10">
    <source>
        <dbReference type="EMBL" id="WKN34754.1"/>
    </source>
</evidence>
<evidence type="ECO:0000256" key="4">
    <source>
        <dbReference type="ARBA" id="ARBA00022679"/>
    </source>
</evidence>
<sequence length="510" mass="57283">MRSFTTQRILIGLAIFNVGFHLLFYYILEYHRDELLYFSQGQHPAFGYASVPPLTGWIAGLTTAIFGFSEFTVRLVPALLGGIIVLLTAGIVRELQGKSYAQLLAAVAVIFSPFALRTFYLYQPVGFDVTFWTLLLFLALRYLNTEDGKYLIGLGIASGFAMLNKYLVALLILSLLLMFLISPYRTIFQKKKLYLGLLAAFLIFLPNLIWQLTNGLPVIGHMQELNETQLVYVAYGDFLSSQLLMPFAATLLTVPGLIYLFVHPKARKYRLLGWTAAFVVLALMLLRGKSYYTMGIFPMLIAAGAVFYERLIRINLIRWALPLLLVIITYFILPLGLPIFGPNGLVTYFNTLETEYGIDVGRRFEDGTIHSLPQDYADMIGWEELTAITREAYASIPPSEEGIIYCENYGQAGAIFMIGRKYGLPEPLSFSDSYEYWVPDSIPTSVTHLIYINDEMGDDVKDAFGQIKIVGKISNSHAREAGTTVYLCSSPRASVNALWQQALEHVRNSP</sequence>
<keyword evidence="4 10" id="KW-0808">Transferase</keyword>
<evidence type="ECO:0000256" key="3">
    <source>
        <dbReference type="ARBA" id="ARBA00022676"/>
    </source>
</evidence>
<gene>
    <name evidence="10" type="ORF">K4G66_20475</name>
</gene>
<dbReference type="AlphaFoldDB" id="A0AA49GPA2"/>
<feature type="transmembrane region" description="Helical" evidence="8">
    <location>
        <begin position="75"/>
        <end position="93"/>
    </location>
</feature>
<keyword evidence="3 10" id="KW-0328">Glycosyltransferase</keyword>
<evidence type="ECO:0000256" key="2">
    <source>
        <dbReference type="ARBA" id="ARBA00022475"/>
    </source>
</evidence>
<feature type="transmembrane region" description="Helical" evidence="8">
    <location>
        <begin position="125"/>
        <end position="143"/>
    </location>
</feature>
<organism evidence="10">
    <name type="scientific">Roseihalotalea indica</name>
    <dbReference type="NCBI Taxonomy" id="2867963"/>
    <lineage>
        <taxon>Bacteria</taxon>
        <taxon>Pseudomonadati</taxon>
        <taxon>Bacteroidota</taxon>
        <taxon>Cytophagia</taxon>
        <taxon>Cytophagales</taxon>
        <taxon>Catalimonadaceae</taxon>
        <taxon>Roseihalotalea</taxon>
    </lineage>
</organism>
<proteinExistence type="predicted"/>
<protein>
    <submittedName>
        <fullName evidence="10">Glycosyltransferase family 39 protein</fullName>
        <ecNumber evidence="10">2.4.-.-</ecNumber>
    </submittedName>
</protein>
<dbReference type="InterPro" id="IPR050297">
    <property type="entry name" value="LipidA_mod_glycosyltrf_83"/>
</dbReference>
<dbReference type="InterPro" id="IPR038731">
    <property type="entry name" value="RgtA/B/C-like"/>
</dbReference>
<name>A0AA49GPA2_9BACT</name>
<dbReference type="PANTHER" id="PTHR33908:SF11">
    <property type="entry name" value="MEMBRANE PROTEIN"/>
    <property type="match status" value="1"/>
</dbReference>
<feature type="transmembrane region" description="Helical" evidence="8">
    <location>
        <begin position="48"/>
        <end position="68"/>
    </location>
</feature>
<feature type="transmembrane region" description="Helical" evidence="8">
    <location>
        <begin position="163"/>
        <end position="181"/>
    </location>
</feature>
<evidence type="ECO:0000256" key="6">
    <source>
        <dbReference type="ARBA" id="ARBA00022989"/>
    </source>
</evidence>
<accession>A0AA49GPA2</accession>
<feature type="transmembrane region" description="Helical" evidence="8">
    <location>
        <begin position="291"/>
        <end position="308"/>
    </location>
</feature>
<dbReference type="PANTHER" id="PTHR33908">
    <property type="entry name" value="MANNOSYLTRANSFERASE YKCB-RELATED"/>
    <property type="match status" value="1"/>
</dbReference>
<dbReference type="GO" id="GO:0016763">
    <property type="term" value="F:pentosyltransferase activity"/>
    <property type="evidence" value="ECO:0007669"/>
    <property type="project" value="TreeGrafter"/>
</dbReference>
<dbReference type="GO" id="GO:0009103">
    <property type="term" value="P:lipopolysaccharide biosynthetic process"/>
    <property type="evidence" value="ECO:0007669"/>
    <property type="project" value="UniProtKB-ARBA"/>
</dbReference>
<feature type="transmembrane region" description="Helical" evidence="8">
    <location>
        <begin position="99"/>
        <end position="116"/>
    </location>
</feature>
<evidence type="ECO:0000256" key="1">
    <source>
        <dbReference type="ARBA" id="ARBA00004651"/>
    </source>
</evidence>
<reference evidence="10" key="2">
    <citation type="journal article" date="2024" name="Antonie Van Leeuwenhoek">
        <title>Roseihalotalea indica gen. nov., sp. nov., a halophilic Bacteroidetes from mesopelagic Southwest Indian Ocean with higher carbohydrate metabolic potential.</title>
        <authorList>
            <person name="Chen B."/>
            <person name="Zhang M."/>
            <person name="Lin D."/>
            <person name="Ye J."/>
            <person name="Tang K."/>
        </authorList>
    </citation>
    <scope>NUCLEOTIDE SEQUENCE</scope>
    <source>
        <strain evidence="10">TK19036</strain>
    </source>
</reference>
<dbReference type="EMBL" id="CP120682">
    <property type="protein sequence ID" value="WKN34754.1"/>
    <property type="molecule type" value="Genomic_DNA"/>
</dbReference>
<feature type="transmembrane region" description="Helical" evidence="8">
    <location>
        <begin position="320"/>
        <end position="340"/>
    </location>
</feature>
<feature type="transmembrane region" description="Helical" evidence="8">
    <location>
        <begin position="269"/>
        <end position="285"/>
    </location>
</feature>
<evidence type="ECO:0000259" key="9">
    <source>
        <dbReference type="Pfam" id="PF13231"/>
    </source>
</evidence>